<evidence type="ECO:0000313" key="3">
    <source>
        <dbReference type="EMBL" id="GCC35573.1"/>
    </source>
</evidence>
<dbReference type="PROSITE" id="PS51746">
    <property type="entry name" value="PPM_2"/>
    <property type="match status" value="1"/>
</dbReference>
<organism evidence="3 4">
    <name type="scientific">Chiloscyllium punctatum</name>
    <name type="common">Brownbanded bambooshark</name>
    <name type="synonym">Hemiscyllium punctatum</name>
    <dbReference type="NCBI Taxonomy" id="137246"/>
    <lineage>
        <taxon>Eukaryota</taxon>
        <taxon>Metazoa</taxon>
        <taxon>Chordata</taxon>
        <taxon>Craniata</taxon>
        <taxon>Vertebrata</taxon>
        <taxon>Chondrichthyes</taxon>
        <taxon>Elasmobranchii</taxon>
        <taxon>Galeomorphii</taxon>
        <taxon>Galeoidea</taxon>
        <taxon>Orectolobiformes</taxon>
        <taxon>Hemiscylliidae</taxon>
        <taxon>Chiloscyllium</taxon>
    </lineage>
</organism>
<dbReference type="PANTHER" id="PTHR13832">
    <property type="entry name" value="PROTEIN PHOSPHATASE 2C"/>
    <property type="match status" value="1"/>
</dbReference>
<dbReference type="Gene3D" id="3.60.40.10">
    <property type="entry name" value="PPM-type phosphatase domain"/>
    <property type="match status" value="1"/>
</dbReference>
<dbReference type="InterPro" id="IPR001932">
    <property type="entry name" value="PPM-type_phosphatase-like_dom"/>
</dbReference>
<dbReference type="Pfam" id="PF00481">
    <property type="entry name" value="PP2C"/>
    <property type="match status" value="2"/>
</dbReference>
<evidence type="ECO:0000313" key="4">
    <source>
        <dbReference type="Proteomes" id="UP000287033"/>
    </source>
</evidence>
<dbReference type="STRING" id="137246.A0A401SYX9"/>
<keyword evidence="4" id="KW-1185">Reference proteome</keyword>
<sequence>MRSHGHVGGCTALAILRLQGSLYVANAGDSRAIIVHKNGVRPLSNEFTAVTERQRIQHLAFLKPELLGEEFSRYEVPRRVKRSDIGAKILYRDYFMSGWGYKTAEEDDLKYPVVHGDGRQTRVMGMIAVTRGLGDHGLKAYDTDLYVKPFLSCIPEVTVFDVRQHKFDQSDVLIMATDGLWDVVSNKEVAEISRNFLEDQKHNPRRYTLLAQCLVNKARGTQQENDWKLEDGSFASFDDISVFVIPLHNLGGTV</sequence>
<gene>
    <name evidence="3" type="ORF">chiPu_0014058</name>
</gene>
<dbReference type="InterPro" id="IPR015655">
    <property type="entry name" value="PP2C"/>
</dbReference>
<dbReference type="Proteomes" id="UP000287033">
    <property type="component" value="Unassembled WGS sequence"/>
</dbReference>
<dbReference type="OMA" id="CNKEVAH"/>
<dbReference type="AlphaFoldDB" id="A0A401SYX9"/>
<dbReference type="GO" id="GO:0005739">
    <property type="term" value="C:mitochondrion"/>
    <property type="evidence" value="ECO:0007669"/>
    <property type="project" value="TreeGrafter"/>
</dbReference>
<dbReference type="InterPro" id="IPR036457">
    <property type="entry name" value="PPM-type-like_dom_sf"/>
</dbReference>
<reference evidence="3 4" key="1">
    <citation type="journal article" date="2018" name="Nat. Ecol. Evol.">
        <title>Shark genomes provide insights into elasmobranch evolution and the origin of vertebrates.</title>
        <authorList>
            <person name="Hara Y"/>
            <person name="Yamaguchi K"/>
            <person name="Onimaru K"/>
            <person name="Kadota M"/>
            <person name="Koyanagi M"/>
            <person name="Keeley SD"/>
            <person name="Tatsumi K"/>
            <person name="Tanaka K"/>
            <person name="Motone F"/>
            <person name="Kageyama Y"/>
            <person name="Nozu R"/>
            <person name="Adachi N"/>
            <person name="Nishimura O"/>
            <person name="Nakagawa R"/>
            <person name="Tanegashima C"/>
            <person name="Kiyatake I"/>
            <person name="Matsumoto R"/>
            <person name="Murakumo K"/>
            <person name="Nishida K"/>
            <person name="Terakita A"/>
            <person name="Kuratani S"/>
            <person name="Sato K"/>
            <person name="Hyodo S Kuraku.S."/>
        </authorList>
    </citation>
    <scope>NUCLEOTIDE SEQUENCE [LARGE SCALE GENOMIC DNA]</scope>
</reference>
<protein>
    <recommendedName>
        <fullName evidence="2">PPM-type phosphatase domain-containing protein</fullName>
    </recommendedName>
</protein>
<dbReference type="OrthoDB" id="416093at2759"/>
<proteinExistence type="predicted"/>
<feature type="signal peptide" evidence="1">
    <location>
        <begin position="1"/>
        <end position="27"/>
    </location>
</feature>
<evidence type="ECO:0000256" key="1">
    <source>
        <dbReference type="SAM" id="SignalP"/>
    </source>
</evidence>
<dbReference type="PANTHER" id="PTHR13832:SF236">
    <property type="entry name" value="PROTEIN PHOSPHATASE 1M"/>
    <property type="match status" value="1"/>
</dbReference>
<dbReference type="SUPFAM" id="SSF81606">
    <property type="entry name" value="PP2C-like"/>
    <property type="match status" value="1"/>
</dbReference>
<accession>A0A401SYX9</accession>
<dbReference type="CDD" id="cd00143">
    <property type="entry name" value="PP2Cc"/>
    <property type="match status" value="1"/>
</dbReference>
<feature type="chain" id="PRO_5019429384" description="PPM-type phosphatase domain-containing protein" evidence="1">
    <location>
        <begin position="28"/>
        <end position="254"/>
    </location>
</feature>
<comment type="caution">
    <text evidence="3">The sequence shown here is derived from an EMBL/GenBank/DDBJ whole genome shotgun (WGS) entry which is preliminary data.</text>
</comment>
<keyword evidence="1" id="KW-0732">Signal</keyword>
<dbReference type="GO" id="GO:0004741">
    <property type="term" value="F:[pyruvate dehydrogenase (acetyl-transferring)]-phosphatase activity"/>
    <property type="evidence" value="ECO:0007669"/>
    <property type="project" value="TreeGrafter"/>
</dbReference>
<feature type="domain" description="PPM-type phosphatase" evidence="2">
    <location>
        <begin position="1"/>
        <end position="247"/>
    </location>
</feature>
<evidence type="ECO:0000259" key="2">
    <source>
        <dbReference type="PROSITE" id="PS51746"/>
    </source>
</evidence>
<name>A0A401SYX9_CHIPU</name>
<dbReference type="SMART" id="SM00332">
    <property type="entry name" value="PP2Cc"/>
    <property type="match status" value="1"/>
</dbReference>
<dbReference type="EMBL" id="BEZZ01000717">
    <property type="protein sequence ID" value="GCC35573.1"/>
    <property type="molecule type" value="Genomic_DNA"/>
</dbReference>